<keyword evidence="5 10" id="KW-0931">ER-Golgi transport</keyword>
<evidence type="ECO:0000256" key="10">
    <source>
        <dbReference type="PIRNR" id="PIRNR005727"/>
    </source>
</evidence>
<dbReference type="GO" id="GO:0006888">
    <property type="term" value="P:endoplasmic reticulum to Golgi vesicle-mediated transport"/>
    <property type="evidence" value="ECO:0007669"/>
    <property type="project" value="TreeGrafter"/>
</dbReference>
<dbReference type="InterPro" id="IPR016460">
    <property type="entry name" value="COPB1"/>
</dbReference>
<keyword evidence="8 10" id="KW-0472">Membrane</keyword>
<comment type="subunit">
    <text evidence="10">Oligomeric complex that consists of at least the alpha, beta, beta', gamma, delta, epsilon and zeta subunits.</text>
</comment>
<evidence type="ECO:0000259" key="13">
    <source>
        <dbReference type="Pfam" id="PF07718"/>
    </source>
</evidence>
<dbReference type="OrthoDB" id="10261439at2759"/>
<dbReference type="Pfam" id="PF07718">
    <property type="entry name" value="Coatamer_beta_C"/>
    <property type="match status" value="1"/>
</dbReference>
<feature type="domain" description="Clathrin/coatomer adaptor adaptin-like N-terminal" evidence="12">
    <location>
        <begin position="28"/>
        <end position="508"/>
    </location>
</feature>
<dbReference type="GO" id="GO:0000139">
    <property type="term" value="C:Golgi membrane"/>
    <property type="evidence" value="ECO:0007669"/>
    <property type="project" value="UniProtKB-SubCell"/>
</dbReference>
<protein>
    <recommendedName>
        <fullName evidence="10">Coatomer subunit beta</fullName>
    </recommendedName>
    <alternativeName>
        <fullName evidence="10">Beta-coat protein</fullName>
    </alternativeName>
</protein>
<evidence type="ECO:0000313" key="16">
    <source>
        <dbReference type="Proteomes" id="UP001143981"/>
    </source>
</evidence>
<dbReference type="GO" id="GO:0005198">
    <property type="term" value="F:structural molecule activity"/>
    <property type="evidence" value="ECO:0007669"/>
    <property type="project" value="InterPro"/>
</dbReference>
<dbReference type="InterPro" id="IPR016024">
    <property type="entry name" value="ARM-type_fold"/>
</dbReference>
<evidence type="ECO:0000259" key="14">
    <source>
        <dbReference type="Pfam" id="PF14806"/>
    </source>
</evidence>
<dbReference type="Pfam" id="PF01602">
    <property type="entry name" value="Adaptin_N"/>
    <property type="match status" value="1"/>
</dbReference>
<reference evidence="15" key="1">
    <citation type="submission" date="2022-07" db="EMBL/GenBank/DDBJ databases">
        <title>Phylogenomic reconstructions and comparative analyses of Kickxellomycotina fungi.</title>
        <authorList>
            <person name="Reynolds N.K."/>
            <person name="Stajich J.E."/>
            <person name="Barry K."/>
            <person name="Grigoriev I.V."/>
            <person name="Crous P."/>
            <person name="Smith M.E."/>
        </authorList>
    </citation>
    <scope>NUCLEOTIDE SEQUENCE</scope>
    <source>
        <strain evidence="15">BCRC 34381</strain>
    </source>
</reference>
<feature type="domain" description="Coatomer beta subunit C-terminal" evidence="13">
    <location>
        <begin position="694"/>
        <end position="831"/>
    </location>
</feature>
<proteinExistence type="predicted"/>
<keyword evidence="2 10" id="KW-0813">Transport</keyword>
<evidence type="ECO:0000256" key="1">
    <source>
        <dbReference type="ARBA" id="ARBA00004255"/>
    </source>
</evidence>
<evidence type="ECO:0000256" key="6">
    <source>
        <dbReference type="ARBA" id="ARBA00022927"/>
    </source>
</evidence>
<evidence type="ECO:0000256" key="7">
    <source>
        <dbReference type="ARBA" id="ARBA00023034"/>
    </source>
</evidence>
<dbReference type="InterPro" id="IPR002553">
    <property type="entry name" value="Clathrin/coatomer_adapt-like_N"/>
</dbReference>
<dbReference type="InterPro" id="IPR011989">
    <property type="entry name" value="ARM-like"/>
</dbReference>
<keyword evidence="16" id="KW-1185">Reference proteome</keyword>
<dbReference type="PANTHER" id="PTHR10635">
    <property type="entry name" value="COATOMER SUBUNIT BETA"/>
    <property type="match status" value="1"/>
</dbReference>
<evidence type="ECO:0000313" key="15">
    <source>
        <dbReference type="EMBL" id="KAJ1732406.1"/>
    </source>
</evidence>
<keyword evidence="4" id="KW-0677">Repeat</keyword>
<evidence type="ECO:0000256" key="9">
    <source>
        <dbReference type="ARBA" id="ARBA00023329"/>
    </source>
</evidence>
<keyword evidence="3 10" id="KW-0963">Cytoplasm</keyword>
<dbReference type="SUPFAM" id="SSF48371">
    <property type="entry name" value="ARM repeat"/>
    <property type="match status" value="1"/>
</dbReference>
<dbReference type="Gene3D" id="1.25.10.10">
    <property type="entry name" value="Leucine-rich Repeat Variant"/>
    <property type="match status" value="1"/>
</dbReference>
<sequence>MATATAPTAPADACYMLIHPRLDVETPNLQTLKRNLERGTDDIKAEALQQVIAGTLQGENHDQLLMHIIRFVMPTRNKTLKKLLLLYWEVCPKYTADGTLKQETILICNALRNDLQHPNEFIRGGTLRFLCKLREAEILEPLIGPTRDCLAHRHAYVRKNAVSAVSSIYRVLPQLIPDAPELVSTFLVEEADMTCRRNALAMLTVCAPEMAVQWLRENAQVVGGFEELLQLAAVDLVRRVARDFASEKAMFVRCIFELLGSPANAVKYEAASTLVVLSGSPAAVKAAASCYIALATKVSDNNVRIAVLERLDQLRARHEGIIDDLVMDLLRVLSAPDLDVRRKALGIVMKLTSQRNVGDIVAMLKQELAKTVADGGEYDKSAEYRLLLIQTIHSCAAQFPEVAASVVELFLDSISELGASSATDAIVFVREVAEKFPALRPGIISRLVASFLELRAGKVMRGALWILGEYAASPDEIRAVWTKLREAIGELPLLAAEQRELEAASAGAAEGTERAEPRTPAAPAAAAASRRVLPDGTYATESSLTARAASNNAAAAELKLDTKPPLRAVLLHSDFFTGTVLASTLTKLVLRFAQADAADAQQVNSLRAEAALIMAGVIRIGQSPFVTTPIDEDSYDRVLACIRALEHMDEDAAALSGAFIEDTQGAFARLVRGEDRRAEEEEHKTSRASAVQVDSGIEFRLLGHGAGGATGAGDAAEDDADLLSPGEGEGRTAVSKLDSVVQLTGFSDAVYAEAYVSVNQYDIMLDIMAVNQTAATLRNLSVEFSTLGDLKLVEKPTTYNVAPYSFTSVKASIKVSSTETGVIFGTIVYDGPGVNDTHSIVLNDIHVDIMEYIRPGRCDEAQFHSMWTEFEWENKVNMSTTREAAERLDLRAYLQHIMRATNMACLTPENALAGECGFLSANLYARSIFGEDALANISIEKPTDESPITGHIRIRAKTQGIALSLGDKISAAKVQLA</sequence>
<dbReference type="InterPro" id="IPR029446">
    <property type="entry name" value="COPB1_appendage_platform_dom"/>
</dbReference>
<dbReference type="AlphaFoldDB" id="A0A9W8CZ05"/>
<dbReference type="GO" id="GO:0006891">
    <property type="term" value="P:intra-Golgi vesicle-mediated transport"/>
    <property type="evidence" value="ECO:0007669"/>
    <property type="project" value="TreeGrafter"/>
</dbReference>
<comment type="function">
    <text evidence="10">The coatomer is a cytosolic protein complex that binds to dilysine motifs and reversibly associates with Golgi non-clathrin-coated vesicles, which further mediate biosynthetic protein transport from the ER, via the Golgi up to the trans Golgi network. Coatomer complex is required for budding from Golgi membranes, and is essential for the retrograde Golgi-to-ER transport of dilysine-tagged proteins.</text>
</comment>
<accession>A0A9W8CZ05</accession>
<dbReference type="GO" id="GO:0030126">
    <property type="term" value="C:COPI vesicle coat"/>
    <property type="evidence" value="ECO:0007669"/>
    <property type="project" value="InterPro"/>
</dbReference>
<evidence type="ECO:0000256" key="8">
    <source>
        <dbReference type="ARBA" id="ARBA00023136"/>
    </source>
</evidence>
<dbReference type="PANTHER" id="PTHR10635:SF0">
    <property type="entry name" value="COATOMER SUBUNIT BETA"/>
    <property type="match status" value="1"/>
</dbReference>
<evidence type="ECO:0000256" key="5">
    <source>
        <dbReference type="ARBA" id="ARBA00022892"/>
    </source>
</evidence>
<name>A0A9W8CZ05_9FUNG</name>
<evidence type="ECO:0000256" key="3">
    <source>
        <dbReference type="ARBA" id="ARBA00022490"/>
    </source>
</evidence>
<dbReference type="Proteomes" id="UP001143981">
    <property type="component" value="Unassembled WGS sequence"/>
</dbReference>
<feature type="domain" description="Coatomer beta subunit appendage platform" evidence="14">
    <location>
        <begin position="836"/>
        <end position="969"/>
    </location>
</feature>
<feature type="region of interest" description="Disordered" evidence="11">
    <location>
        <begin position="505"/>
        <end position="529"/>
    </location>
</feature>
<keyword evidence="7 10" id="KW-0333">Golgi apparatus</keyword>
<evidence type="ECO:0000259" key="12">
    <source>
        <dbReference type="Pfam" id="PF01602"/>
    </source>
</evidence>
<dbReference type="EMBL" id="JANBOI010000228">
    <property type="protein sequence ID" value="KAJ1732406.1"/>
    <property type="molecule type" value="Genomic_DNA"/>
</dbReference>
<comment type="caution">
    <text evidence="15">The sequence shown here is derived from an EMBL/GenBank/DDBJ whole genome shotgun (WGS) entry which is preliminary data.</text>
</comment>
<dbReference type="Pfam" id="PF14806">
    <property type="entry name" value="Coatomer_b_Cpla"/>
    <property type="match status" value="1"/>
</dbReference>
<dbReference type="InterPro" id="IPR011710">
    <property type="entry name" value="Coatomer_bsu_C"/>
</dbReference>
<keyword evidence="9 10" id="KW-0968">Cytoplasmic vesicle</keyword>
<dbReference type="PIRSF" id="PIRSF005727">
    <property type="entry name" value="Coatomer_beta_subunit"/>
    <property type="match status" value="1"/>
</dbReference>
<dbReference type="GO" id="GO:0006886">
    <property type="term" value="P:intracellular protein transport"/>
    <property type="evidence" value="ECO:0007669"/>
    <property type="project" value="InterPro"/>
</dbReference>
<evidence type="ECO:0000256" key="11">
    <source>
        <dbReference type="SAM" id="MobiDB-lite"/>
    </source>
</evidence>
<evidence type="ECO:0000256" key="4">
    <source>
        <dbReference type="ARBA" id="ARBA00022737"/>
    </source>
</evidence>
<organism evidence="15 16">
    <name type="scientific">Coemansia biformis</name>
    <dbReference type="NCBI Taxonomy" id="1286918"/>
    <lineage>
        <taxon>Eukaryota</taxon>
        <taxon>Fungi</taxon>
        <taxon>Fungi incertae sedis</taxon>
        <taxon>Zoopagomycota</taxon>
        <taxon>Kickxellomycotina</taxon>
        <taxon>Kickxellomycetes</taxon>
        <taxon>Kickxellales</taxon>
        <taxon>Kickxellaceae</taxon>
        <taxon>Coemansia</taxon>
    </lineage>
</organism>
<feature type="compositionally biased region" description="Low complexity" evidence="11">
    <location>
        <begin position="518"/>
        <end position="528"/>
    </location>
</feature>
<keyword evidence="6 10" id="KW-0653">Protein transport</keyword>
<feature type="region of interest" description="Disordered" evidence="11">
    <location>
        <begin position="710"/>
        <end position="731"/>
    </location>
</feature>
<evidence type="ECO:0000256" key="2">
    <source>
        <dbReference type="ARBA" id="ARBA00022448"/>
    </source>
</evidence>
<gene>
    <name evidence="15" type="primary">SEC26</name>
    <name evidence="15" type="ORF">LPJ61_002061</name>
</gene>
<comment type="subcellular location">
    <subcellularLocation>
        <location evidence="10">Cytoplasm</location>
    </subcellularLocation>
    <subcellularLocation>
        <location evidence="1 10">Golgi apparatus membrane</location>
        <topology evidence="1 10">Peripheral membrane protein</topology>
        <orientation evidence="1 10">Cytoplasmic side</orientation>
    </subcellularLocation>
    <subcellularLocation>
        <location evidence="10">Cytoplasmic vesicle</location>
        <location evidence="10">COPI-coated vesicle membrane</location>
        <topology evidence="10">Peripheral membrane protein</topology>
        <orientation evidence="10">Cytoplasmic side</orientation>
    </subcellularLocation>
</comment>